<feature type="transmembrane region" description="Helical" evidence="5">
    <location>
        <begin position="399"/>
        <end position="422"/>
    </location>
</feature>
<dbReference type="AlphaFoldDB" id="A0AAN7WJM5"/>
<evidence type="ECO:0000256" key="1">
    <source>
        <dbReference type="ARBA" id="ARBA00004141"/>
    </source>
</evidence>
<dbReference type="Gene3D" id="1.20.1250.20">
    <property type="entry name" value="MFS general substrate transporter like domains"/>
    <property type="match status" value="1"/>
</dbReference>
<evidence type="ECO:0000313" key="8">
    <source>
        <dbReference type="Proteomes" id="UP001310594"/>
    </source>
</evidence>
<dbReference type="InterPro" id="IPR011009">
    <property type="entry name" value="Kinase-like_dom_sf"/>
</dbReference>
<dbReference type="GO" id="GO:0016020">
    <property type="term" value="C:membrane"/>
    <property type="evidence" value="ECO:0007669"/>
    <property type="project" value="UniProtKB-SubCell"/>
</dbReference>
<reference evidence="7" key="1">
    <citation type="submission" date="2023-08" db="EMBL/GenBank/DDBJ databases">
        <title>Black Yeasts Isolated from many extreme environments.</title>
        <authorList>
            <person name="Coleine C."/>
            <person name="Stajich J.E."/>
            <person name="Selbmann L."/>
        </authorList>
    </citation>
    <scope>NUCLEOTIDE SEQUENCE</scope>
    <source>
        <strain evidence="7">CCFEE 5810</strain>
    </source>
</reference>
<evidence type="ECO:0000313" key="7">
    <source>
        <dbReference type="EMBL" id="KAK5707475.1"/>
    </source>
</evidence>
<dbReference type="PANTHER" id="PTHR21310:SF55">
    <property type="entry name" value="AMINOGLYCOSIDE PHOSPHOTRANSFERASE DOMAIN-CONTAINING PROTEIN"/>
    <property type="match status" value="1"/>
</dbReference>
<evidence type="ECO:0000256" key="4">
    <source>
        <dbReference type="ARBA" id="ARBA00023136"/>
    </source>
</evidence>
<sequence length="483" mass="53418">MKSITKVRTGLEAPGVYVGETSIKNTKLRRFLVLAAVKLFRHQRGRILFATPTLCIKIGEYFPEASTMQYIARNTSIPVPKVHCAFAYKDSTYIVMSRVKGKALVHGWLQRSPESQAAILKQLRGMVENMRRLKPPSAAVANVDRGALSDCRLPGACRLAGSDSTTFGPFDNILAFHSYLRSRGGLGPEFAVEDERLSADINELIRFHNRKWPDPVFTHGDLSSLNIMADGDVVTGIIDRETAGWYPYYWEYSTACQVNYSNRFWRAEIDHFLEPFPDELNYEEIRRWHFGDTQIVQTLNAAWTHATSHALQHALEMFWSTSGWRAAGVVASSGNENYKTLRNNVNASWTRDPGLRRLNIGIATMFASAAAKGYDGSLINGLLAIPYFNANIVDVSSSLLGLTLAGISLGGLPSFIPASYVSDYMGRRFTVAIGSSIMLAAAIIQCATSGVYAFLGTRIMLSIGLGFSQTASPVLLIIRFGRF</sequence>
<name>A0AAN7WJM5_9PEZI</name>
<feature type="transmembrane region" description="Helical" evidence="5">
    <location>
        <begin position="429"/>
        <end position="453"/>
    </location>
</feature>
<gene>
    <name evidence="7" type="ORF">LTR97_000009</name>
</gene>
<dbReference type="CDD" id="cd05120">
    <property type="entry name" value="APH_ChoK_like"/>
    <property type="match status" value="1"/>
</dbReference>
<dbReference type="Pfam" id="PF00083">
    <property type="entry name" value="Sugar_tr"/>
    <property type="match status" value="1"/>
</dbReference>
<dbReference type="PANTHER" id="PTHR21310">
    <property type="entry name" value="AMINOGLYCOSIDE PHOSPHOTRANSFERASE-RELATED-RELATED"/>
    <property type="match status" value="1"/>
</dbReference>
<comment type="subcellular location">
    <subcellularLocation>
        <location evidence="1">Membrane</location>
        <topology evidence="1">Multi-pass membrane protein</topology>
    </subcellularLocation>
</comment>
<keyword evidence="4 5" id="KW-0472">Membrane</keyword>
<dbReference type="InterPro" id="IPR036259">
    <property type="entry name" value="MFS_trans_sf"/>
</dbReference>
<dbReference type="InterPro" id="IPR005828">
    <property type="entry name" value="MFS_sugar_transport-like"/>
</dbReference>
<dbReference type="InterPro" id="IPR020846">
    <property type="entry name" value="MFS_dom"/>
</dbReference>
<evidence type="ECO:0000256" key="5">
    <source>
        <dbReference type="SAM" id="Phobius"/>
    </source>
</evidence>
<dbReference type="InterPro" id="IPR005829">
    <property type="entry name" value="Sugar_transporter_CS"/>
</dbReference>
<keyword evidence="3 5" id="KW-1133">Transmembrane helix</keyword>
<dbReference type="Proteomes" id="UP001310594">
    <property type="component" value="Unassembled WGS sequence"/>
</dbReference>
<dbReference type="PROSITE" id="PS00216">
    <property type="entry name" value="SUGAR_TRANSPORT_1"/>
    <property type="match status" value="1"/>
</dbReference>
<dbReference type="PROSITE" id="PS50850">
    <property type="entry name" value="MFS"/>
    <property type="match status" value="1"/>
</dbReference>
<dbReference type="InterPro" id="IPR051678">
    <property type="entry name" value="AGP_Transferase"/>
</dbReference>
<organism evidence="7 8">
    <name type="scientific">Elasticomyces elasticus</name>
    <dbReference type="NCBI Taxonomy" id="574655"/>
    <lineage>
        <taxon>Eukaryota</taxon>
        <taxon>Fungi</taxon>
        <taxon>Dikarya</taxon>
        <taxon>Ascomycota</taxon>
        <taxon>Pezizomycotina</taxon>
        <taxon>Dothideomycetes</taxon>
        <taxon>Dothideomycetidae</taxon>
        <taxon>Mycosphaerellales</taxon>
        <taxon>Teratosphaeriaceae</taxon>
        <taxon>Elasticomyces</taxon>
    </lineage>
</organism>
<keyword evidence="2 5" id="KW-0812">Transmembrane</keyword>
<feature type="domain" description="Major facilitator superfamily (MFS) profile" evidence="6">
    <location>
        <begin position="361"/>
        <end position="483"/>
    </location>
</feature>
<accession>A0AAN7WJM5</accession>
<proteinExistence type="predicted"/>
<comment type="caution">
    <text evidence="7">The sequence shown here is derived from an EMBL/GenBank/DDBJ whole genome shotgun (WGS) entry which is preliminary data.</text>
</comment>
<dbReference type="Pfam" id="PF01636">
    <property type="entry name" value="APH"/>
    <property type="match status" value="1"/>
</dbReference>
<feature type="transmembrane region" description="Helical" evidence="5">
    <location>
        <begin position="459"/>
        <end position="478"/>
    </location>
</feature>
<evidence type="ECO:0000256" key="2">
    <source>
        <dbReference type="ARBA" id="ARBA00022692"/>
    </source>
</evidence>
<protein>
    <recommendedName>
        <fullName evidence="6">Major facilitator superfamily (MFS) profile domain-containing protein</fullName>
    </recommendedName>
</protein>
<dbReference type="GO" id="GO:0022857">
    <property type="term" value="F:transmembrane transporter activity"/>
    <property type="evidence" value="ECO:0007669"/>
    <property type="project" value="InterPro"/>
</dbReference>
<dbReference type="EMBL" id="JAVRQU010000001">
    <property type="protein sequence ID" value="KAK5707475.1"/>
    <property type="molecule type" value="Genomic_DNA"/>
</dbReference>
<dbReference type="Gene3D" id="3.90.1200.10">
    <property type="match status" value="1"/>
</dbReference>
<evidence type="ECO:0000256" key="3">
    <source>
        <dbReference type="ARBA" id="ARBA00022989"/>
    </source>
</evidence>
<dbReference type="SUPFAM" id="SSF56112">
    <property type="entry name" value="Protein kinase-like (PK-like)"/>
    <property type="match status" value="1"/>
</dbReference>
<dbReference type="InterPro" id="IPR002575">
    <property type="entry name" value="Aminoglycoside_PTrfase"/>
</dbReference>
<dbReference type="SUPFAM" id="SSF103473">
    <property type="entry name" value="MFS general substrate transporter"/>
    <property type="match status" value="1"/>
</dbReference>
<evidence type="ECO:0000259" key="6">
    <source>
        <dbReference type="PROSITE" id="PS50850"/>
    </source>
</evidence>